<evidence type="ECO:0000256" key="1">
    <source>
        <dbReference type="SAM" id="Phobius"/>
    </source>
</evidence>
<sequence>MKNETLNYNLLNSKTDKFLYIILMNISSMFFTIIIIWLYFFIGDNILYYFKLDSTIEAYINIIIIIICIFIFMLFLGLTLLKSFIGVLGYIIVLLILWLSIWLLDKYFNIDFQFGAFLILFGFLVMILPYILLISCRINFTLFIWNFIIINILTFGINILGYGGFGK</sequence>
<feature type="transmembrane region" description="Helical" evidence="1">
    <location>
        <begin position="20"/>
        <end position="42"/>
    </location>
</feature>
<feature type="transmembrane region" description="Helical" evidence="1">
    <location>
        <begin position="84"/>
        <end position="104"/>
    </location>
</feature>
<keyword evidence="1" id="KW-0812">Transmembrane</keyword>
<dbReference type="AlphaFoldDB" id="A0A3D8I2U9"/>
<organism evidence="2 3">
    <name type="scientific">Helicobacter didelphidarum</name>
    <dbReference type="NCBI Taxonomy" id="2040648"/>
    <lineage>
        <taxon>Bacteria</taxon>
        <taxon>Pseudomonadati</taxon>
        <taxon>Campylobacterota</taxon>
        <taxon>Epsilonproteobacteria</taxon>
        <taxon>Campylobacterales</taxon>
        <taxon>Helicobacteraceae</taxon>
        <taxon>Helicobacter</taxon>
    </lineage>
</organism>
<feature type="transmembrane region" description="Helical" evidence="1">
    <location>
        <begin position="140"/>
        <end position="165"/>
    </location>
</feature>
<proteinExistence type="predicted"/>
<dbReference type="Proteomes" id="UP000256379">
    <property type="component" value="Unassembled WGS sequence"/>
</dbReference>
<feature type="transmembrane region" description="Helical" evidence="1">
    <location>
        <begin position="58"/>
        <end position="78"/>
    </location>
</feature>
<dbReference type="EMBL" id="NXLQ01000131">
    <property type="protein sequence ID" value="RDU59480.1"/>
    <property type="molecule type" value="Genomic_DNA"/>
</dbReference>
<protein>
    <submittedName>
        <fullName evidence="2">Uncharacterized protein</fullName>
    </submittedName>
</protein>
<comment type="caution">
    <text evidence="2">The sequence shown here is derived from an EMBL/GenBank/DDBJ whole genome shotgun (WGS) entry which is preliminary data.</text>
</comment>
<accession>A0A3D8I2U9</accession>
<evidence type="ECO:0000313" key="3">
    <source>
        <dbReference type="Proteomes" id="UP000256379"/>
    </source>
</evidence>
<evidence type="ECO:0000313" key="2">
    <source>
        <dbReference type="EMBL" id="RDU59480.1"/>
    </source>
</evidence>
<keyword evidence="1" id="KW-0472">Membrane</keyword>
<gene>
    <name evidence="2" type="ORF">CQA53_11440</name>
</gene>
<feature type="transmembrane region" description="Helical" evidence="1">
    <location>
        <begin position="116"/>
        <end position="134"/>
    </location>
</feature>
<keyword evidence="3" id="KW-1185">Reference proteome</keyword>
<name>A0A3D8I2U9_9HELI</name>
<reference evidence="2 3" key="1">
    <citation type="submission" date="2018-04" db="EMBL/GenBank/DDBJ databases">
        <title>Novel Campyloabacter and Helicobacter Species and Strains.</title>
        <authorList>
            <person name="Mannion A.J."/>
            <person name="Shen Z."/>
            <person name="Fox J.G."/>
        </authorList>
    </citation>
    <scope>NUCLEOTIDE SEQUENCE [LARGE SCALE GENOMIC DNA]</scope>
    <source>
        <strain evidence="2 3">MIT 17-337</strain>
    </source>
</reference>
<keyword evidence="1" id="KW-1133">Transmembrane helix</keyword>